<reference evidence="2" key="1">
    <citation type="submission" date="2022-07" db="EMBL/GenBank/DDBJ databases">
        <title>Chromosome-level genome of Muraenolepis orangiensis.</title>
        <authorList>
            <person name="Kim J."/>
        </authorList>
    </citation>
    <scope>NUCLEOTIDE SEQUENCE</scope>
    <source>
        <strain evidence="2">KU_S4_2022</strain>
        <tissue evidence="2">Muscle</tissue>
    </source>
</reference>
<protein>
    <submittedName>
        <fullName evidence="2">Uncharacterized protein</fullName>
    </submittedName>
</protein>
<gene>
    <name evidence="2" type="ORF">NHX12_013558</name>
</gene>
<feature type="compositionally biased region" description="Basic and acidic residues" evidence="1">
    <location>
        <begin position="1"/>
        <end position="51"/>
    </location>
</feature>
<evidence type="ECO:0000313" key="3">
    <source>
        <dbReference type="Proteomes" id="UP001148018"/>
    </source>
</evidence>
<accession>A0A9Q0I611</accession>
<proteinExistence type="predicted"/>
<keyword evidence="3" id="KW-1185">Reference proteome</keyword>
<dbReference type="EMBL" id="JANIIK010000117">
    <property type="protein sequence ID" value="KAJ3587169.1"/>
    <property type="molecule type" value="Genomic_DNA"/>
</dbReference>
<dbReference type="Proteomes" id="UP001148018">
    <property type="component" value="Unassembled WGS sequence"/>
</dbReference>
<evidence type="ECO:0000313" key="2">
    <source>
        <dbReference type="EMBL" id="KAJ3587169.1"/>
    </source>
</evidence>
<comment type="caution">
    <text evidence="2">The sequence shown here is derived from an EMBL/GenBank/DDBJ whole genome shotgun (WGS) entry which is preliminary data.</text>
</comment>
<sequence>MRRRGEEEARRRGEEEVTRRRGEEKVTRRRGEEEVTRRRGGGEEKVTRRTGEGVLEGEEENTWRQPVRTMAAPQCTHCVIPDDITAEL</sequence>
<name>A0A9Q0I611_9TELE</name>
<organism evidence="2 3">
    <name type="scientific">Muraenolepis orangiensis</name>
    <name type="common">Patagonian moray cod</name>
    <dbReference type="NCBI Taxonomy" id="630683"/>
    <lineage>
        <taxon>Eukaryota</taxon>
        <taxon>Metazoa</taxon>
        <taxon>Chordata</taxon>
        <taxon>Craniata</taxon>
        <taxon>Vertebrata</taxon>
        <taxon>Euteleostomi</taxon>
        <taxon>Actinopterygii</taxon>
        <taxon>Neopterygii</taxon>
        <taxon>Teleostei</taxon>
        <taxon>Neoteleostei</taxon>
        <taxon>Acanthomorphata</taxon>
        <taxon>Zeiogadaria</taxon>
        <taxon>Gadariae</taxon>
        <taxon>Gadiformes</taxon>
        <taxon>Muraenolepidoidei</taxon>
        <taxon>Muraenolepididae</taxon>
        <taxon>Muraenolepis</taxon>
    </lineage>
</organism>
<evidence type="ECO:0000256" key="1">
    <source>
        <dbReference type="SAM" id="MobiDB-lite"/>
    </source>
</evidence>
<dbReference type="AlphaFoldDB" id="A0A9Q0I611"/>
<feature type="region of interest" description="Disordered" evidence="1">
    <location>
        <begin position="1"/>
        <end position="68"/>
    </location>
</feature>